<keyword evidence="1" id="KW-0472">Membrane</keyword>
<protein>
    <submittedName>
        <fullName evidence="2">Uncharacterized protein</fullName>
    </submittedName>
</protein>
<evidence type="ECO:0000313" key="3">
    <source>
        <dbReference type="Proteomes" id="UP000247091"/>
    </source>
</evidence>
<evidence type="ECO:0000256" key="1">
    <source>
        <dbReference type="SAM" id="Phobius"/>
    </source>
</evidence>
<organism evidence="2 3">
    <name type="scientific">Paramecium bursaria Chlorella virus IL3A</name>
    <name type="common">PBCV-IL3A</name>
    <dbReference type="NCBI Taxonomy" id="46019"/>
    <lineage>
        <taxon>Viruses</taxon>
        <taxon>Varidnaviria</taxon>
        <taxon>Bamfordvirae</taxon>
        <taxon>Nucleocytoviricota</taxon>
        <taxon>Megaviricetes</taxon>
        <taxon>Algavirales</taxon>
        <taxon>Phycodnaviridae</taxon>
        <taxon>Chlorovirus</taxon>
        <taxon>Chlorovirus illinoense</taxon>
    </lineage>
</organism>
<accession>M1HQ56</accession>
<evidence type="ECO:0000313" key="2">
    <source>
        <dbReference type="EMBL" id="AGE53992.1"/>
    </source>
</evidence>
<dbReference type="Proteomes" id="UP000247091">
    <property type="component" value="Segment"/>
</dbReference>
<feature type="transmembrane region" description="Helical" evidence="1">
    <location>
        <begin position="22"/>
        <end position="42"/>
    </location>
</feature>
<proteinExistence type="predicted"/>
<keyword evidence="1" id="KW-1133">Transmembrane helix</keyword>
<organismHost>
    <name type="scientific">Chlorella</name>
    <dbReference type="NCBI Taxonomy" id="3071"/>
</organismHost>
<name>M1HQ56_PBCVI</name>
<keyword evidence="1" id="KW-0812">Transmembrane</keyword>
<sequence length="94" mass="10960">MNTKTSVRDGVYKNMCVLYNRMHIVFILLIVAIVAAAALYFMKKKRENFIMKLYRPDITRVPDDEWDPASILTAVTPGPKLLVEHGDYRRFNRV</sequence>
<gene>
    <name evidence="2" type="primary">IL-3A_596L</name>
    <name evidence="2" type="ORF">PBCVIL3A_596L</name>
</gene>
<reference evidence="2 3" key="1">
    <citation type="submission" date="2012-10" db="EMBL/GenBank/DDBJ databases">
        <title>Towards defining the chloroviruses: a genomic journey through a genus of large DNA viruses.</title>
        <authorList>
            <person name="Jeanniard A."/>
            <person name="Dunigan D.D."/>
            <person name="Gurnon J.R."/>
            <person name="Agarkova I."/>
            <person name="Kang M."/>
            <person name="Vitek J."/>
            <person name="Duncan G."/>
            <person name="McClung O.W."/>
            <person name="Larsen M."/>
            <person name="Claverie J.-M."/>
            <person name="Van Etten J.L."/>
            <person name="Blanc G."/>
        </authorList>
    </citation>
    <scope>NUCLEOTIDE SEQUENCE [LARGE SCALE GENOMIC DNA]</scope>
</reference>
<dbReference type="EMBL" id="JX997169">
    <property type="protein sequence ID" value="AGE53992.1"/>
    <property type="molecule type" value="Genomic_DNA"/>
</dbReference>